<feature type="domain" description="ABC3 transporter permease C-terminal" evidence="9">
    <location>
        <begin position="320"/>
        <end position="447"/>
    </location>
</feature>
<keyword evidence="3 8" id="KW-0812">Transmembrane</keyword>
<evidence type="ECO:0000256" key="6">
    <source>
        <dbReference type="ARBA" id="ARBA00038076"/>
    </source>
</evidence>
<comment type="similarity">
    <text evidence="6">Belongs to the ABC-4 integral membrane protein family.</text>
</comment>
<keyword evidence="2" id="KW-1003">Cell membrane</keyword>
<gene>
    <name evidence="11" type="ORF">J2S72_000765</name>
</gene>
<proteinExistence type="inferred from homology"/>
<comment type="caution">
    <text evidence="11">The sequence shown here is derived from an EMBL/GenBank/DDBJ whole genome shotgun (WGS) entry which is preliminary data.</text>
</comment>
<feature type="transmembrane region" description="Helical" evidence="8">
    <location>
        <begin position="315"/>
        <end position="341"/>
    </location>
</feature>
<comment type="subcellular location">
    <subcellularLocation>
        <location evidence="1">Cell membrane</location>
        <topology evidence="1">Multi-pass membrane protein</topology>
    </subcellularLocation>
</comment>
<feature type="domain" description="MacB-like periplasmic core" evidence="10">
    <location>
        <begin position="21"/>
        <end position="144"/>
    </location>
</feature>
<name>A0ABU0AU32_9FIRM</name>
<evidence type="ECO:0000256" key="4">
    <source>
        <dbReference type="ARBA" id="ARBA00022989"/>
    </source>
</evidence>
<dbReference type="PANTHER" id="PTHR30572:SF4">
    <property type="entry name" value="ABC TRANSPORTER PERMEASE YTRF"/>
    <property type="match status" value="1"/>
</dbReference>
<dbReference type="InterPro" id="IPR050250">
    <property type="entry name" value="Macrolide_Exporter_MacB"/>
</dbReference>
<reference evidence="11 12" key="1">
    <citation type="submission" date="2023-07" db="EMBL/GenBank/DDBJ databases">
        <title>Genomic Encyclopedia of Type Strains, Phase IV (KMG-IV): sequencing the most valuable type-strain genomes for metagenomic binning, comparative biology and taxonomic classification.</title>
        <authorList>
            <person name="Goeker M."/>
        </authorList>
    </citation>
    <scope>NUCLEOTIDE SEQUENCE [LARGE SCALE GENOMIC DNA]</scope>
    <source>
        <strain evidence="11 12">DSM 22616</strain>
    </source>
</reference>
<evidence type="ECO:0000256" key="1">
    <source>
        <dbReference type="ARBA" id="ARBA00004651"/>
    </source>
</evidence>
<keyword evidence="5 8" id="KW-0472">Membrane</keyword>
<feature type="region of interest" description="Disordered" evidence="7">
    <location>
        <begin position="196"/>
        <end position="219"/>
    </location>
</feature>
<evidence type="ECO:0000256" key="5">
    <source>
        <dbReference type="ARBA" id="ARBA00023136"/>
    </source>
</evidence>
<evidence type="ECO:0000259" key="10">
    <source>
        <dbReference type="Pfam" id="PF12704"/>
    </source>
</evidence>
<feature type="transmembrane region" description="Helical" evidence="8">
    <location>
        <begin position="362"/>
        <end position="395"/>
    </location>
</feature>
<protein>
    <submittedName>
        <fullName evidence="11">ABC-type antimicrobial peptide transport system permease subunit</fullName>
    </submittedName>
</protein>
<dbReference type="Pfam" id="PF12704">
    <property type="entry name" value="MacB_PCD"/>
    <property type="match status" value="1"/>
</dbReference>
<feature type="transmembrane region" description="Helical" evidence="8">
    <location>
        <begin position="415"/>
        <end position="438"/>
    </location>
</feature>
<sequence length="455" mass="50187">MKIRDLVSMALRNLAARKLRTFLTVLGVFIGATSIIIMLSIGFGFKKINADMIARMGDMKTLDLHTDFSWSEESEANAKNAKKKKLNDAAIKEVKKIENVKAVIPIYSGYMQIRSGRYEGFSSFTAIPNEEFENYGLKIVEGNLPRKNANEFIFGGGVTQSMSDPKRSGFSGEKLKPLKSKFSIFRFNPEFPTDNNNMDGGGAYMEEDPSENSPQKEPPQVPIKVVGLLENNPNNWMQNSSIFMSIDTFKDLSKSFGYGNQVSKLKQYNNIKVVVDDIKNVESVQSQIKSLGYNPSNMAADFLKQSNQQIEIIQVVFGGIGAISFIVAAIGITNTMIMSIYERTKEIGVMKVIGASIRDIQKLFLVEAGIIGAIGGIVSVIFSLIASKIINYFFGGFFMSMAGEEGAMIDPKLSLITPFLIISSILFSTFIGVLSGYLPARRAMKLSALDAIRTE</sequence>
<evidence type="ECO:0000259" key="9">
    <source>
        <dbReference type="Pfam" id="PF02687"/>
    </source>
</evidence>
<dbReference type="InterPro" id="IPR025857">
    <property type="entry name" value="MacB_PCD"/>
</dbReference>
<keyword evidence="12" id="KW-1185">Reference proteome</keyword>
<dbReference type="RefSeq" id="WP_023055450.1">
    <property type="nucleotide sequence ID" value="NZ_JAUSTN010000003.1"/>
</dbReference>
<evidence type="ECO:0000313" key="12">
    <source>
        <dbReference type="Proteomes" id="UP001236559"/>
    </source>
</evidence>
<evidence type="ECO:0000256" key="8">
    <source>
        <dbReference type="SAM" id="Phobius"/>
    </source>
</evidence>
<dbReference type="EMBL" id="JAUSTN010000003">
    <property type="protein sequence ID" value="MDQ0274748.1"/>
    <property type="molecule type" value="Genomic_DNA"/>
</dbReference>
<evidence type="ECO:0000313" key="11">
    <source>
        <dbReference type="EMBL" id="MDQ0274748.1"/>
    </source>
</evidence>
<dbReference type="PANTHER" id="PTHR30572">
    <property type="entry name" value="MEMBRANE COMPONENT OF TRANSPORTER-RELATED"/>
    <property type="match status" value="1"/>
</dbReference>
<keyword evidence="4 8" id="KW-1133">Transmembrane helix</keyword>
<evidence type="ECO:0000256" key="7">
    <source>
        <dbReference type="SAM" id="MobiDB-lite"/>
    </source>
</evidence>
<dbReference type="Proteomes" id="UP001236559">
    <property type="component" value="Unassembled WGS sequence"/>
</dbReference>
<dbReference type="Pfam" id="PF02687">
    <property type="entry name" value="FtsX"/>
    <property type="match status" value="1"/>
</dbReference>
<evidence type="ECO:0000256" key="2">
    <source>
        <dbReference type="ARBA" id="ARBA00022475"/>
    </source>
</evidence>
<dbReference type="InterPro" id="IPR003838">
    <property type="entry name" value="ABC3_permease_C"/>
</dbReference>
<feature type="transmembrane region" description="Helical" evidence="8">
    <location>
        <begin position="21"/>
        <end position="45"/>
    </location>
</feature>
<organism evidence="11 12">
    <name type="scientific">Peptoniphilus koenoeneniae</name>
    <dbReference type="NCBI Taxonomy" id="507751"/>
    <lineage>
        <taxon>Bacteria</taxon>
        <taxon>Bacillati</taxon>
        <taxon>Bacillota</taxon>
        <taxon>Tissierellia</taxon>
        <taxon>Tissierellales</taxon>
        <taxon>Peptoniphilaceae</taxon>
        <taxon>Peptoniphilus</taxon>
    </lineage>
</organism>
<evidence type="ECO:0000256" key="3">
    <source>
        <dbReference type="ARBA" id="ARBA00022692"/>
    </source>
</evidence>
<accession>A0ABU0AU32</accession>